<name>A0A8E2DU62_9APHY</name>
<dbReference type="EMBL" id="KV722332">
    <property type="protein sequence ID" value="OCH96034.1"/>
    <property type="molecule type" value="Genomic_DNA"/>
</dbReference>
<evidence type="ECO:0000313" key="1">
    <source>
        <dbReference type="EMBL" id="OCH96034.1"/>
    </source>
</evidence>
<accession>A0A8E2DU62</accession>
<proteinExistence type="predicted"/>
<evidence type="ECO:0000313" key="2">
    <source>
        <dbReference type="Proteomes" id="UP000250043"/>
    </source>
</evidence>
<reference evidence="1 2" key="1">
    <citation type="submission" date="2016-07" db="EMBL/GenBank/DDBJ databases">
        <title>Draft genome of the white-rot fungus Obba rivulosa 3A-2.</title>
        <authorList>
            <consortium name="DOE Joint Genome Institute"/>
            <person name="Miettinen O."/>
            <person name="Riley R."/>
            <person name="Acob R."/>
            <person name="Barry K."/>
            <person name="Cullen D."/>
            <person name="De Vries R."/>
            <person name="Hainaut M."/>
            <person name="Hatakka A."/>
            <person name="Henrissat B."/>
            <person name="Hilden K."/>
            <person name="Kuo R."/>
            <person name="Labutti K."/>
            <person name="Lipzen A."/>
            <person name="Makela M.R."/>
            <person name="Sandor L."/>
            <person name="Spatafora J.W."/>
            <person name="Grigoriev I.V."/>
            <person name="Hibbett D.S."/>
        </authorList>
    </citation>
    <scope>NUCLEOTIDE SEQUENCE [LARGE SCALE GENOMIC DNA]</scope>
    <source>
        <strain evidence="1 2">3A-2</strain>
    </source>
</reference>
<gene>
    <name evidence="1" type="ORF">OBBRIDRAFT_358736</name>
</gene>
<organism evidence="1 2">
    <name type="scientific">Obba rivulosa</name>
    <dbReference type="NCBI Taxonomy" id="1052685"/>
    <lineage>
        <taxon>Eukaryota</taxon>
        <taxon>Fungi</taxon>
        <taxon>Dikarya</taxon>
        <taxon>Basidiomycota</taxon>
        <taxon>Agaricomycotina</taxon>
        <taxon>Agaricomycetes</taxon>
        <taxon>Polyporales</taxon>
        <taxon>Gelatoporiaceae</taxon>
        <taxon>Obba</taxon>
    </lineage>
</organism>
<dbReference type="AlphaFoldDB" id="A0A8E2DU62"/>
<dbReference type="Proteomes" id="UP000250043">
    <property type="component" value="Unassembled WGS sequence"/>
</dbReference>
<keyword evidence="2" id="KW-1185">Reference proteome</keyword>
<protein>
    <submittedName>
        <fullName evidence="1">Uncharacterized protein</fullName>
    </submittedName>
</protein>
<sequence length="171" mass="18980">MTRRNSMSTGRCLQCRRVRTYGSSHELSGLRLDYMFLASTRHVAIFHGSSNSTRLVSDATGTRESSTVAGDYRNEQCSLTVSVAPTCTLTMQQRPRSMTKFSRARAPSWRMTYSSKLLCASASSMPQSRVTQLVLSTYYGHIPVLLRSGDCIGYTQNSNGSSRTRAPSWIS</sequence>